<protein>
    <submittedName>
        <fullName evidence="1">Defensin</fullName>
    </submittedName>
</protein>
<feature type="non-terminal residue" evidence="1">
    <location>
        <position position="94"/>
    </location>
</feature>
<dbReference type="EMBL" id="EF515082">
    <property type="protein sequence ID" value="ABU63294.1"/>
    <property type="molecule type" value="mRNA"/>
</dbReference>
<feature type="non-terminal residue" evidence="1">
    <location>
        <position position="1"/>
    </location>
</feature>
<evidence type="ECO:0000313" key="1">
    <source>
        <dbReference type="EMBL" id="ABU63294.1"/>
    </source>
</evidence>
<proteinExistence type="evidence at transcript level"/>
<name>A8RJ19_CULQU</name>
<reference evidence="1" key="1">
    <citation type="journal article" date="2008" name="Med. Vet. Entomol.">
        <title>Identification of immune-responsive genes in the mosquito Culex quinquefasciatus infected with the filarial parasite Wuchereria bancrofti.</title>
        <authorList>
            <person name="Kumar B.A."/>
            <person name="Paily K.P."/>
        </authorList>
    </citation>
    <scope>NUCLEOTIDE SEQUENCE</scope>
</reference>
<sequence length="94" mass="9894">PFVDGPLCTPGKVTRPQGLVESIVGTTTGDDAPPNFSAAVVVRRNIFCRNFGTARGCYGTAHPLPRMLSCVPPKGGVFCPLVAANTHRLHCCSN</sequence>
<accession>A8RJ19</accession>
<organism evidence="1">
    <name type="scientific">Culex quinquefasciatus</name>
    <name type="common">Southern house mosquito</name>
    <name type="synonym">Culex pungens</name>
    <dbReference type="NCBI Taxonomy" id="7176"/>
    <lineage>
        <taxon>Eukaryota</taxon>
        <taxon>Metazoa</taxon>
        <taxon>Ecdysozoa</taxon>
        <taxon>Arthropoda</taxon>
        <taxon>Hexapoda</taxon>
        <taxon>Insecta</taxon>
        <taxon>Pterygota</taxon>
        <taxon>Neoptera</taxon>
        <taxon>Endopterygota</taxon>
        <taxon>Diptera</taxon>
        <taxon>Nematocera</taxon>
        <taxon>Culicoidea</taxon>
        <taxon>Culicidae</taxon>
        <taxon>Culicinae</taxon>
        <taxon>Culicini</taxon>
        <taxon>Culex</taxon>
        <taxon>Culex</taxon>
    </lineage>
</organism>
<dbReference type="AlphaFoldDB" id="A8RJ19"/>